<evidence type="ECO:0000313" key="3">
    <source>
        <dbReference type="Proteomes" id="UP000799428"/>
    </source>
</evidence>
<feature type="compositionally biased region" description="Basic and acidic residues" evidence="1">
    <location>
        <begin position="1557"/>
        <end position="1573"/>
    </location>
</feature>
<evidence type="ECO:0000256" key="1">
    <source>
        <dbReference type="SAM" id="MobiDB-lite"/>
    </source>
</evidence>
<dbReference type="OrthoDB" id="3944206at2759"/>
<organism evidence="2 3">
    <name type="scientific">Pleomassaria siparia CBS 279.74</name>
    <dbReference type="NCBI Taxonomy" id="1314801"/>
    <lineage>
        <taxon>Eukaryota</taxon>
        <taxon>Fungi</taxon>
        <taxon>Dikarya</taxon>
        <taxon>Ascomycota</taxon>
        <taxon>Pezizomycotina</taxon>
        <taxon>Dothideomycetes</taxon>
        <taxon>Pleosporomycetidae</taxon>
        <taxon>Pleosporales</taxon>
        <taxon>Pleomassariaceae</taxon>
        <taxon>Pleomassaria</taxon>
    </lineage>
</organism>
<gene>
    <name evidence="2" type="ORF">K504DRAFT_497380</name>
</gene>
<feature type="compositionally biased region" description="Basic and acidic residues" evidence="1">
    <location>
        <begin position="787"/>
        <end position="800"/>
    </location>
</feature>
<keyword evidence="3" id="KW-1185">Reference proteome</keyword>
<feature type="compositionally biased region" description="Polar residues" evidence="1">
    <location>
        <begin position="1208"/>
        <end position="1222"/>
    </location>
</feature>
<feature type="region of interest" description="Disordered" evidence="1">
    <location>
        <begin position="511"/>
        <end position="532"/>
    </location>
</feature>
<feature type="region of interest" description="Disordered" evidence="1">
    <location>
        <begin position="1202"/>
        <end position="1608"/>
    </location>
</feature>
<sequence length="1608" mass="181776">MSLATMAQLPRSRFTEIFPFPQSPPLEDGPALDPIPKIKERIFKYAGREAVAAYRVACGNPAETIQPYVEGPLLYEPFTYADWHEVTEEEWAGKKGYIHREKRRLLWERERAYKANGMWSNAPTPQKRWEEFKRSINNANRKYVKKIALPQQMEYEDLRWIAQSLPELEALDLSALRIDGDNGSGGGFLTDFRAWDMYLNDMKYVTAHTLEPQDMDLFTWYPNLATKKDITSQLVSIENERKRAYGLHRQGVSTGPSSEDARQVLRQANKRYRSICATMIRNQQTHLRAYRGSSMSDELQRLMGSINTPLFGNLKWLGIRISSQLDFQGVADKIGQVVLSQCKHLKTLSIRDDYLPDFYTVKSTLGSPHTYVCEFILRIAKYTLPTVSTIELRMSISFPQYFLLKLQELRPSIKRVGIDLGAWVQVYPLRKSVHESMDHGYKNDFLENDVRISAKTAALESRLEAYKEAHDTIVPKTGTWVLPSLDAEARVISESDTGYSWGYDDAWDVREEEGSDSDSTRQIVNGPGHNTCPLDEVDHETTCSMLKESNVHTLPQMLKRLYDSRPTGQGGLPGNGIQLIPLEPEPWNRSTDPIHPFALIQKTAEAVKYPGQPGTKYRYLNLDDEMGKVYSWLETVFRWRPVFDWDWFMVPELMYETLDSAYKRLFAYGKVDELLLRIRTQFDLLREAGIPVHLLIGRRSEKSSSCYWGWPYNEGKWNAWLKKEFDANLSQIADCVDNLTISYDLRNPLDQRRLKGIDAMNPHTGPAASCPSVLCPWRGETTGLGTHSEECPFETQREPQGHSTRRSQTIQKTVNRQVLNLEKSHTPIEGYERLANSDGSAPPVGENANDHPSDDSDIDDAALPADQANLHHIARKAAFVREAVGWQRFWARYAMNFTRLTTLRVRMPQAFDKIGSWRLGRLLDQNMGWKMIVFTDERQHVQTNEDLARTLPGLDTRVFEHEPEAKVWPAGRFIRRTWFWPERNLKWRAGKGRVIEEPVSDPLLDDTSVSVTIRKWEADVSISPVYADRWFIRSEFTDTLEGEEQQFQKAAQRAFEASKRELELETSKGFAHRRARFVQSERDRLASMRDLASAIWSKQLDYYIEELQKGLDHQLQERNRSAVRVLNRTIARLKKTRRLPVPIFKELEDGQLMLRNYYNQWSRLLRNENYLAMQSGTGYTEHGAVAHGNQAEFRQTQDLASLDERHSAPSSTVTKSPLSNRGSAKKGSETKATGGVARGTIKISNPAPSQSAQETPLSAAKSSNSRPRSSIKDSTTKISGKRSSASNPIIIHLDEDARCVEPEPAPEPKRKPPRSTASPGSKTKTTVQPSASSGKRTRESVLEPDTAGDAVQEESPQKRARLTARATKSPTPGNEPAVKPEAQPRRPALDTIQESESEQPEPAPPTKKAQVARKALLTKKAKEPSSPTAPEASGDELASAYPAKATPRKRKQPSPAIAIPAKKGAEDAEPEFEPSERPTKRVRRGKSPATRSSSNEPDKIPDTPVANPPVDEDEDGEFEEPKPKPKKGRGKAKATVAKGEKEAVKRKAKAATAAAAADKHDDEEGVEEPERPYVKPKSKKGKGKDAAPKENGLKSPVSRRTRSRKSRV</sequence>
<feature type="compositionally biased region" description="Polar residues" evidence="1">
    <location>
        <begin position="1276"/>
        <end position="1287"/>
    </location>
</feature>
<name>A0A6G1KSH8_9PLEO</name>
<feature type="region of interest" description="Disordered" evidence="1">
    <location>
        <begin position="786"/>
        <end position="809"/>
    </location>
</feature>
<feature type="region of interest" description="Disordered" evidence="1">
    <location>
        <begin position="833"/>
        <end position="857"/>
    </location>
</feature>
<dbReference type="Proteomes" id="UP000799428">
    <property type="component" value="Unassembled WGS sequence"/>
</dbReference>
<feature type="compositionally biased region" description="Basic and acidic residues" evidence="1">
    <location>
        <begin position="1292"/>
        <end position="1310"/>
    </location>
</feature>
<feature type="compositionally biased region" description="Basic residues" evidence="1">
    <location>
        <begin position="1597"/>
        <end position="1608"/>
    </location>
</feature>
<feature type="compositionally biased region" description="Polar residues" evidence="1">
    <location>
        <begin position="1315"/>
        <end position="1334"/>
    </location>
</feature>
<feature type="compositionally biased region" description="Basic and acidic residues" evidence="1">
    <location>
        <begin position="1583"/>
        <end position="1592"/>
    </location>
</feature>
<accession>A0A6G1KSH8</accession>
<protein>
    <submittedName>
        <fullName evidence="2">Uncharacterized protein</fullName>
    </submittedName>
</protein>
<dbReference type="EMBL" id="MU005764">
    <property type="protein sequence ID" value="KAF2715505.1"/>
    <property type="molecule type" value="Genomic_DNA"/>
</dbReference>
<feature type="compositionally biased region" description="Polar residues" evidence="1">
    <location>
        <begin position="1242"/>
        <end position="1269"/>
    </location>
</feature>
<proteinExistence type="predicted"/>
<evidence type="ECO:0000313" key="2">
    <source>
        <dbReference type="EMBL" id="KAF2715505.1"/>
    </source>
</evidence>
<reference evidence="2" key="1">
    <citation type="journal article" date="2020" name="Stud. Mycol.">
        <title>101 Dothideomycetes genomes: a test case for predicting lifestyles and emergence of pathogens.</title>
        <authorList>
            <person name="Haridas S."/>
            <person name="Albert R."/>
            <person name="Binder M."/>
            <person name="Bloem J."/>
            <person name="Labutti K."/>
            <person name="Salamov A."/>
            <person name="Andreopoulos B."/>
            <person name="Baker S."/>
            <person name="Barry K."/>
            <person name="Bills G."/>
            <person name="Bluhm B."/>
            <person name="Cannon C."/>
            <person name="Castanera R."/>
            <person name="Culley D."/>
            <person name="Daum C."/>
            <person name="Ezra D."/>
            <person name="Gonzalez J."/>
            <person name="Henrissat B."/>
            <person name="Kuo A."/>
            <person name="Liang C."/>
            <person name="Lipzen A."/>
            <person name="Lutzoni F."/>
            <person name="Magnuson J."/>
            <person name="Mondo S."/>
            <person name="Nolan M."/>
            <person name="Ohm R."/>
            <person name="Pangilinan J."/>
            <person name="Park H.-J."/>
            <person name="Ramirez L."/>
            <person name="Alfaro M."/>
            <person name="Sun H."/>
            <person name="Tritt A."/>
            <person name="Yoshinaga Y."/>
            <person name="Zwiers L.-H."/>
            <person name="Turgeon B."/>
            <person name="Goodwin S."/>
            <person name="Spatafora J."/>
            <person name="Crous P."/>
            <person name="Grigoriev I."/>
        </authorList>
    </citation>
    <scope>NUCLEOTIDE SEQUENCE</scope>
    <source>
        <strain evidence="2">CBS 279.74</strain>
    </source>
</reference>